<reference evidence="2 3" key="1">
    <citation type="submission" date="2024-03" db="EMBL/GenBank/DDBJ databases">
        <title>Adaptation during the transition from Ophiocordyceps entomopathogen to insect associate is accompanied by gene loss and intensified selection.</title>
        <authorList>
            <person name="Ward C.M."/>
            <person name="Onetto C.A."/>
            <person name="Borneman A.R."/>
        </authorList>
    </citation>
    <scope>NUCLEOTIDE SEQUENCE [LARGE SCALE GENOMIC DNA]</scope>
    <source>
        <strain evidence="2">AWRI1</strain>
        <tissue evidence="2">Single Adult Female</tissue>
    </source>
</reference>
<keyword evidence="3" id="KW-1185">Reference proteome</keyword>
<name>A0AAN9Y8V3_9HEMI</name>
<evidence type="ECO:0000313" key="3">
    <source>
        <dbReference type="Proteomes" id="UP001367676"/>
    </source>
</evidence>
<feature type="region of interest" description="Disordered" evidence="1">
    <location>
        <begin position="1"/>
        <end position="117"/>
    </location>
</feature>
<proteinExistence type="predicted"/>
<feature type="compositionally biased region" description="Basic and acidic residues" evidence="1">
    <location>
        <begin position="1"/>
        <end position="10"/>
    </location>
</feature>
<evidence type="ECO:0000256" key="1">
    <source>
        <dbReference type="SAM" id="MobiDB-lite"/>
    </source>
</evidence>
<feature type="compositionally biased region" description="Low complexity" evidence="1">
    <location>
        <begin position="73"/>
        <end position="91"/>
    </location>
</feature>
<dbReference type="AlphaFoldDB" id="A0AAN9Y8V3"/>
<sequence>MNRLDKDETSRLTTMMTSERLKGMSHHLEQREHLEQTSTVRTKTMPCASKIQKSKNEKLNISAPKRATKTAQVPSTSTSTDESTPSEVSTPIPKKYGIQVKRKDRVQTRSQTKKEAK</sequence>
<dbReference type="EMBL" id="JBBCAQ010000006">
    <property type="protein sequence ID" value="KAK7603426.1"/>
    <property type="molecule type" value="Genomic_DNA"/>
</dbReference>
<protein>
    <submittedName>
        <fullName evidence="2">Uncharacterized protein</fullName>
    </submittedName>
</protein>
<dbReference type="Proteomes" id="UP001367676">
    <property type="component" value="Unassembled WGS sequence"/>
</dbReference>
<comment type="caution">
    <text evidence="2">The sequence shown here is derived from an EMBL/GenBank/DDBJ whole genome shotgun (WGS) entry which is preliminary data.</text>
</comment>
<accession>A0AAN9Y8V3</accession>
<organism evidence="2 3">
    <name type="scientific">Parthenolecanium corni</name>
    <dbReference type="NCBI Taxonomy" id="536013"/>
    <lineage>
        <taxon>Eukaryota</taxon>
        <taxon>Metazoa</taxon>
        <taxon>Ecdysozoa</taxon>
        <taxon>Arthropoda</taxon>
        <taxon>Hexapoda</taxon>
        <taxon>Insecta</taxon>
        <taxon>Pterygota</taxon>
        <taxon>Neoptera</taxon>
        <taxon>Paraneoptera</taxon>
        <taxon>Hemiptera</taxon>
        <taxon>Sternorrhyncha</taxon>
        <taxon>Coccoidea</taxon>
        <taxon>Coccidae</taxon>
        <taxon>Parthenolecanium</taxon>
    </lineage>
</organism>
<feature type="compositionally biased region" description="Basic and acidic residues" evidence="1">
    <location>
        <begin position="19"/>
        <end position="35"/>
    </location>
</feature>
<gene>
    <name evidence="2" type="ORF">V9T40_003425</name>
</gene>
<evidence type="ECO:0000313" key="2">
    <source>
        <dbReference type="EMBL" id="KAK7603426.1"/>
    </source>
</evidence>